<gene>
    <name evidence="2" type="ORF">SAMN02744040_02238</name>
</gene>
<dbReference type="Gene3D" id="3.60.15.10">
    <property type="entry name" value="Ribonuclease Z/Hydroxyacylglutathione hydrolase-like"/>
    <property type="match status" value="1"/>
</dbReference>
<dbReference type="SMART" id="SM00849">
    <property type="entry name" value="Lactamase_B"/>
    <property type="match status" value="1"/>
</dbReference>
<accession>A0A1M5TN80</accession>
<protein>
    <submittedName>
        <fullName evidence="2">Phosphoribosyl 1,2-cyclic phosphodiesterase</fullName>
    </submittedName>
</protein>
<dbReference type="STRING" id="1123350.SAMN02744040_02238"/>
<name>A0A1M5TN80_9FIRM</name>
<proteinExistence type="predicted"/>
<dbReference type="SUPFAM" id="SSF56281">
    <property type="entry name" value="Metallo-hydrolase/oxidoreductase"/>
    <property type="match status" value="1"/>
</dbReference>
<evidence type="ECO:0000259" key="1">
    <source>
        <dbReference type="SMART" id="SM00849"/>
    </source>
</evidence>
<dbReference type="Proteomes" id="UP000242520">
    <property type="component" value="Unassembled WGS sequence"/>
</dbReference>
<dbReference type="InterPro" id="IPR036866">
    <property type="entry name" value="RibonucZ/Hydroxyglut_hydro"/>
</dbReference>
<dbReference type="PANTHER" id="PTHR47619">
    <property type="entry name" value="METALLO-HYDROLASE YYCJ-RELATED"/>
    <property type="match status" value="1"/>
</dbReference>
<dbReference type="EMBL" id="FQXH01000038">
    <property type="protein sequence ID" value="SHH52164.1"/>
    <property type="molecule type" value="Genomic_DNA"/>
</dbReference>
<feature type="domain" description="Metallo-beta-lactamase" evidence="1">
    <location>
        <begin position="13"/>
        <end position="193"/>
    </location>
</feature>
<dbReference type="AlphaFoldDB" id="A0A1M5TN80"/>
<dbReference type="Pfam" id="PF12706">
    <property type="entry name" value="Lactamase_B_2"/>
    <property type="match status" value="1"/>
</dbReference>
<keyword evidence="3" id="KW-1185">Reference proteome</keyword>
<dbReference type="InterPro" id="IPR001279">
    <property type="entry name" value="Metallo-B-lactamas"/>
</dbReference>
<dbReference type="PANTHER" id="PTHR47619:SF1">
    <property type="entry name" value="EXODEOXYRIBONUCLEASE WALJ"/>
    <property type="match status" value="1"/>
</dbReference>
<dbReference type="OrthoDB" id="9781189at2"/>
<reference evidence="3" key="1">
    <citation type="submission" date="2016-11" db="EMBL/GenBank/DDBJ databases">
        <authorList>
            <person name="Varghese N."/>
            <person name="Submissions S."/>
        </authorList>
    </citation>
    <scope>NUCLEOTIDE SEQUENCE [LARGE SCALE GENOMIC DNA]</scope>
    <source>
        <strain evidence="3">DSM 15285</strain>
    </source>
</reference>
<sequence>MSFEYASVASGSCGNCHYISYKNTKILVDAGLSGKKIEENLNNLDINLKNTSGILITHEHADHIKGAGILSRRYNIPIYANESTWKAMENKVGKIKENNIKIFENNRPFYIEDIQIIPFPVHHDAADPVAYTFYNGKNKMSIATDLGCVCEKIKENLYDSKLIVLEANYDVEMLKMCSYPYYLKKRVLSDKGHLSNEDAGRFCVELVKRGVQRILLAHLSKENNFPELAFETVKSVLKEKNIHVGKNLELSVLQRGKISNLYAI</sequence>
<dbReference type="InterPro" id="IPR052533">
    <property type="entry name" value="WalJ/YycJ-like"/>
</dbReference>
<evidence type="ECO:0000313" key="3">
    <source>
        <dbReference type="Proteomes" id="UP000242520"/>
    </source>
</evidence>
<dbReference type="RefSeq" id="WP_072726440.1">
    <property type="nucleotide sequence ID" value="NZ_FQXH01000038.1"/>
</dbReference>
<evidence type="ECO:0000313" key="2">
    <source>
        <dbReference type="EMBL" id="SHH52164.1"/>
    </source>
</evidence>
<organism evidence="2 3">
    <name type="scientific">Tepidibacter thalassicus DSM 15285</name>
    <dbReference type="NCBI Taxonomy" id="1123350"/>
    <lineage>
        <taxon>Bacteria</taxon>
        <taxon>Bacillati</taxon>
        <taxon>Bacillota</taxon>
        <taxon>Clostridia</taxon>
        <taxon>Peptostreptococcales</taxon>
        <taxon>Peptostreptococcaceae</taxon>
        <taxon>Tepidibacter</taxon>
    </lineage>
</organism>